<feature type="domain" description="EAL" evidence="2">
    <location>
        <begin position="256"/>
        <end position="505"/>
    </location>
</feature>
<organism evidence="3">
    <name type="scientific">mine drainage metagenome</name>
    <dbReference type="NCBI Taxonomy" id="410659"/>
    <lineage>
        <taxon>unclassified sequences</taxon>
        <taxon>metagenomes</taxon>
        <taxon>ecological metagenomes</taxon>
    </lineage>
</organism>
<evidence type="ECO:0000259" key="2">
    <source>
        <dbReference type="PROSITE" id="PS50883"/>
    </source>
</evidence>
<dbReference type="SMART" id="SM00052">
    <property type="entry name" value="EAL"/>
    <property type="match status" value="1"/>
</dbReference>
<dbReference type="InterPro" id="IPR013656">
    <property type="entry name" value="PAS_4"/>
</dbReference>
<dbReference type="InterPro" id="IPR035965">
    <property type="entry name" value="PAS-like_dom_sf"/>
</dbReference>
<protein>
    <submittedName>
        <fullName evidence="3">Cyclic di-GMP phosphodiesterase YfgF</fullName>
        <ecNumber evidence="3">3.1.4.52</ecNumber>
    </submittedName>
</protein>
<dbReference type="PROSITE" id="PS50883">
    <property type="entry name" value="EAL"/>
    <property type="match status" value="1"/>
</dbReference>
<gene>
    <name evidence="3" type="primary">yfgF_1</name>
    <name evidence="3" type="ORF">GALL_21510</name>
</gene>
<dbReference type="Gene3D" id="3.20.20.450">
    <property type="entry name" value="EAL domain"/>
    <property type="match status" value="1"/>
</dbReference>
<comment type="caution">
    <text evidence="3">The sequence shown here is derived from an EMBL/GenBank/DDBJ whole genome shotgun (WGS) entry which is preliminary data.</text>
</comment>
<dbReference type="InterPro" id="IPR001633">
    <property type="entry name" value="EAL_dom"/>
</dbReference>
<evidence type="ECO:0000256" key="1">
    <source>
        <dbReference type="SAM" id="Phobius"/>
    </source>
</evidence>
<dbReference type="GO" id="GO:0071111">
    <property type="term" value="F:cyclic-guanylate-specific phosphodiesterase activity"/>
    <property type="evidence" value="ECO:0007669"/>
    <property type="project" value="UniProtKB-EC"/>
</dbReference>
<dbReference type="InterPro" id="IPR050706">
    <property type="entry name" value="Cyclic-di-GMP_PDE-like"/>
</dbReference>
<dbReference type="AlphaFoldDB" id="A0A1J5T8C2"/>
<dbReference type="CDD" id="cd00130">
    <property type="entry name" value="PAS"/>
    <property type="match status" value="1"/>
</dbReference>
<name>A0A1J5T8C2_9ZZZZ</name>
<dbReference type="Pfam" id="PF08448">
    <property type="entry name" value="PAS_4"/>
    <property type="match status" value="1"/>
</dbReference>
<feature type="transmembrane region" description="Helical" evidence="1">
    <location>
        <begin position="12"/>
        <end position="33"/>
    </location>
</feature>
<keyword evidence="1" id="KW-0472">Membrane</keyword>
<dbReference type="InterPro" id="IPR035919">
    <property type="entry name" value="EAL_sf"/>
</dbReference>
<dbReference type="CDD" id="cd01948">
    <property type="entry name" value="EAL"/>
    <property type="match status" value="1"/>
</dbReference>
<dbReference type="Gene3D" id="3.30.450.20">
    <property type="entry name" value="PAS domain"/>
    <property type="match status" value="1"/>
</dbReference>
<dbReference type="SUPFAM" id="SSF141868">
    <property type="entry name" value="EAL domain-like"/>
    <property type="match status" value="1"/>
</dbReference>
<reference evidence="3" key="1">
    <citation type="submission" date="2016-10" db="EMBL/GenBank/DDBJ databases">
        <title>Sequence of Gallionella enrichment culture.</title>
        <authorList>
            <person name="Poehlein A."/>
            <person name="Muehling M."/>
            <person name="Daniel R."/>
        </authorList>
    </citation>
    <scope>NUCLEOTIDE SEQUENCE</scope>
</reference>
<dbReference type="SUPFAM" id="SSF55785">
    <property type="entry name" value="PYP-like sensor domain (PAS domain)"/>
    <property type="match status" value="1"/>
</dbReference>
<dbReference type="EMBL" id="MLJW01000005">
    <property type="protein sequence ID" value="OIR17130.1"/>
    <property type="molecule type" value="Genomic_DNA"/>
</dbReference>
<keyword evidence="3" id="KW-0378">Hydrolase</keyword>
<dbReference type="EC" id="3.1.4.52" evidence="3"/>
<proteinExistence type="predicted"/>
<keyword evidence="1" id="KW-0812">Transmembrane</keyword>
<dbReference type="InterPro" id="IPR000014">
    <property type="entry name" value="PAS"/>
</dbReference>
<dbReference type="PANTHER" id="PTHR33121">
    <property type="entry name" value="CYCLIC DI-GMP PHOSPHODIESTERASE PDEF"/>
    <property type="match status" value="1"/>
</dbReference>
<dbReference type="Pfam" id="PF00563">
    <property type="entry name" value="EAL"/>
    <property type="match status" value="1"/>
</dbReference>
<keyword evidence="1" id="KW-1133">Transmembrane helix</keyword>
<evidence type="ECO:0000313" key="3">
    <source>
        <dbReference type="EMBL" id="OIR17130.1"/>
    </source>
</evidence>
<accession>A0A1J5T8C2</accession>
<dbReference type="NCBIfam" id="TIGR00229">
    <property type="entry name" value="sensory_box"/>
    <property type="match status" value="1"/>
</dbReference>
<dbReference type="PANTHER" id="PTHR33121:SF23">
    <property type="entry name" value="CYCLIC DI-GMP PHOSPHODIESTERASE PDEB"/>
    <property type="match status" value="1"/>
</dbReference>
<sequence>MKARVIFRTVQPYISALAVIFTAGALVFAIYFTELGMQWITFLGGVLVAAILAEATRVSRLEWIATRRSAQLSASKDKLERETKLRKLAEETLAASKPRLQLIDEVLPTMIALFDAAGQCRYHNRAFLEWLHLRADQVRDQHIRKILGVGVYQETATSVRQSLDGHRVRYERTQKMPDGAVYKLAVEHIPQFGEDGKVTGFYMLMNDITAPGDLHQAGVEARPVPTGGTPAEPVRMPEATASQDRFIESFSEQISGHKDALNIKAAIEKGDFSLYCQLISPLMNESGEAEHYEILVRLIEEEEGMMPPGAFFPLAEKYGLMPHLDRWVVQHVTAWASHQNPLDEKRKRSLYFINLAAATIADPSFPEFLQLTLLEYGVPGAILCFEIPNAELVAKPAVVAEFAQRIRQCGCLVAISGFGHDRISFDLIRGFQVEYLKIDGNIIFNIHRDPVELAKITAINRVAKLIGVKTIAELVESEETIARLREVGIDFAQGFGISRPRPLAE</sequence>